<keyword evidence="1" id="KW-1133">Transmembrane helix</keyword>
<feature type="transmembrane region" description="Helical" evidence="1">
    <location>
        <begin position="41"/>
        <end position="74"/>
    </location>
</feature>
<proteinExistence type="predicted"/>
<name>A0AAV4BEF3_9GAST</name>
<dbReference type="AlphaFoldDB" id="A0AAV4BEF3"/>
<gene>
    <name evidence="2" type="ORF">PoB_004546000</name>
</gene>
<keyword evidence="3" id="KW-1185">Reference proteome</keyword>
<dbReference type="EMBL" id="BLXT01004995">
    <property type="protein sequence ID" value="GFO18955.1"/>
    <property type="molecule type" value="Genomic_DNA"/>
</dbReference>
<evidence type="ECO:0000313" key="3">
    <source>
        <dbReference type="Proteomes" id="UP000735302"/>
    </source>
</evidence>
<dbReference type="Proteomes" id="UP000735302">
    <property type="component" value="Unassembled WGS sequence"/>
</dbReference>
<organism evidence="2 3">
    <name type="scientific">Plakobranchus ocellatus</name>
    <dbReference type="NCBI Taxonomy" id="259542"/>
    <lineage>
        <taxon>Eukaryota</taxon>
        <taxon>Metazoa</taxon>
        <taxon>Spiralia</taxon>
        <taxon>Lophotrochozoa</taxon>
        <taxon>Mollusca</taxon>
        <taxon>Gastropoda</taxon>
        <taxon>Heterobranchia</taxon>
        <taxon>Euthyneura</taxon>
        <taxon>Panpulmonata</taxon>
        <taxon>Sacoglossa</taxon>
        <taxon>Placobranchoidea</taxon>
        <taxon>Plakobranchidae</taxon>
        <taxon>Plakobranchus</taxon>
    </lineage>
</organism>
<evidence type="ECO:0000256" key="1">
    <source>
        <dbReference type="SAM" id="Phobius"/>
    </source>
</evidence>
<accession>A0AAV4BEF3</accession>
<keyword evidence="1" id="KW-0472">Membrane</keyword>
<evidence type="ECO:0000313" key="2">
    <source>
        <dbReference type="EMBL" id="GFO18955.1"/>
    </source>
</evidence>
<sequence length="202" mass="23142">MKRFPYEDFDKKRNKVILNKNLAGAFYDDGDDGDDEEMMMMVLVLVLVMLMMMMMMIMMVMVMVTLMWLMIMIMMTITMQVKRKNKVLHSPPTPWSDGRPETLRSSCCGLAIHKNLGHTNVNLLLNIDFSAACELKSTEIYTLHEKNYFVRPGMPLVVYLAVWPLIASKGEHVSLLWQNQGRHLSSFCPSATSVTTSEYSTV</sequence>
<protein>
    <submittedName>
        <fullName evidence="2">Uncharacterized protein</fullName>
    </submittedName>
</protein>
<comment type="caution">
    <text evidence="2">The sequence shown here is derived from an EMBL/GenBank/DDBJ whole genome shotgun (WGS) entry which is preliminary data.</text>
</comment>
<keyword evidence="1" id="KW-0812">Transmembrane</keyword>
<reference evidence="2 3" key="1">
    <citation type="journal article" date="2021" name="Elife">
        <title>Chloroplast acquisition without the gene transfer in kleptoplastic sea slugs, Plakobranchus ocellatus.</title>
        <authorList>
            <person name="Maeda T."/>
            <person name="Takahashi S."/>
            <person name="Yoshida T."/>
            <person name="Shimamura S."/>
            <person name="Takaki Y."/>
            <person name="Nagai Y."/>
            <person name="Toyoda A."/>
            <person name="Suzuki Y."/>
            <person name="Arimoto A."/>
            <person name="Ishii H."/>
            <person name="Satoh N."/>
            <person name="Nishiyama T."/>
            <person name="Hasebe M."/>
            <person name="Maruyama T."/>
            <person name="Minagawa J."/>
            <person name="Obokata J."/>
            <person name="Shigenobu S."/>
        </authorList>
    </citation>
    <scope>NUCLEOTIDE SEQUENCE [LARGE SCALE GENOMIC DNA]</scope>
</reference>